<dbReference type="InterPro" id="IPR018951">
    <property type="entry name" value="Fumarase_C_C"/>
</dbReference>
<dbReference type="Pfam" id="PF10415">
    <property type="entry name" value="FumaraseC_C"/>
    <property type="match status" value="1"/>
</dbReference>
<keyword evidence="8" id="KW-1185">Reference proteome</keyword>
<evidence type="ECO:0000256" key="1">
    <source>
        <dbReference type="ARBA" id="ARBA00009084"/>
    </source>
</evidence>
<evidence type="ECO:0000256" key="3">
    <source>
        <dbReference type="ARBA" id="ARBA00023239"/>
    </source>
</evidence>
<dbReference type="GO" id="GO:0006106">
    <property type="term" value="P:fumarate metabolic process"/>
    <property type="evidence" value="ECO:0007669"/>
    <property type="project" value="InterPro"/>
</dbReference>
<dbReference type="SUPFAM" id="SSF48557">
    <property type="entry name" value="L-aspartase-like"/>
    <property type="match status" value="1"/>
</dbReference>
<dbReference type="NCBIfam" id="TIGR00979">
    <property type="entry name" value="fumC_II"/>
    <property type="match status" value="1"/>
</dbReference>
<dbReference type="EMBL" id="JAEUBG010001360">
    <property type="protein sequence ID" value="KAH3686522.1"/>
    <property type="molecule type" value="Genomic_DNA"/>
</dbReference>
<accession>A0A9P8Q8U9</accession>
<evidence type="ECO:0000256" key="2">
    <source>
        <dbReference type="ARBA" id="ARBA00012921"/>
    </source>
</evidence>
<dbReference type="GO" id="GO:0006108">
    <property type="term" value="P:malate metabolic process"/>
    <property type="evidence" value="ECO:0007669"/>
    <property type="project" value="TreeGrafter"/>
</dbReference>
<evidence type="ECO:0000259" key="5">
    <source>
        <dbReference type="Pfam" id="PF00206"/>
    </source>
</evidence>
<evidence type="ECO:0000313" key="7">
    <source>
        <dbReference type="EMBL" id="KAH3686522.1"/>
    </source>
</evidence>
<dbReference type="AlphaFoldDB" id="A0A9P8Q8U9"/>
<dbReference type="Gene3D" id="1.10.275.10">
    <property type="entry name" value="Fumarase/aspartase (N-terminal domain)"/>
    <property type="match status" value="1"/>
</dbReference>
<comment type="function">
    <text evidence="4">Catalyzes the reversible stereospecific interconversion of fumarate to L-malate. In mitochondrion, catalyzes the hydration of fumarate to L-malate in the tricarboxylic acid (TCA) cycle to facilitate a transition step in the production of energy in the form of NADH. In cytoplasm and nucleus, involved in DNA repair in response to DNA damage: following DNA double-strand breaks (DSBs), translocates from the cytosol to the nucleus and promotes DNA repair by catalyzing the dehydration of L-malate to fumarate.</text>
</comment>
<proteinExistence type="inferred from homology"/>
<dbReference type="HAMAP" id="MF_00743">
    <property type="entry name" value="FumaraseC"/>
    <property type="match status" value="1"/>
</dbReference>
<protein>
    <recommendedName>
        <fullName evidence="2">fumarate hydratase</fullName>
        <ecNumber evidence="2">4.2.1.2</ecNumber>
    </recommendedName>
</protein>
<dbReference type="FunFam" id="1.20.200.10:FF:000001">
    <property type="entry name" value="Fumarate hydratase, mitochondrial"/>
    <property type="match status" value="1"/>
</dbReference>
<dbReference type="PRINTS" id="PR00149">
    <property type="entry name" value="FUMRATELYASE"/>
</dbReference>
<dbReference type="InterPro" id="IPR000362">
    <property type="entry name" value="Fumarate_lyase_fam"/>
</dbReference>
<dbReference type="InterPro" id="IPR005677">
    <property type="entry name" value="Fum_hydII"/>
</dbReference>
<dbReference type="FunFam" id="1.10.275.10:FF:000001">
    <property type="entry name" value="Fumarate hydratase, mitochondrial"/>
    <property type="match status" value="1"/>
</dbReference>
<dbReference type="NCBIfam" id="NF008909">
    <property type="entry name" value="PRK12273.1"/>
    <property type="match status" value="1"/>
</dbReference>
<dbReference type="Proteomes" id="UP000774326">
    <property type="component" value="Unassembled WGS sequence"/>
</dbReference>
<dbReference type="PROSITE" id="PS00163">
    <property type="entry name" value="FUMARATE_LYASES"/>
    <property type="match status" value="1"/>
</dbReference>
<dbReference type="InterPro" id="IPR024083">
    <property type="entry name" value="Fumarase/histidase_N"/>
</dbReference>
<dbReference type="PANTHER" id="PTHR11444">
    <property type="entry name" value="ASPARTATEAMMONIA/ARGININOSUCCINATE/ADENYLOSUCCINATE LYASE"/>
    <property type="match status" value="1"/>
</dbReference>
<dbReference type="FunFam" id="1.10.40.30:FF:000002">
    <property type="entry name" value="Fumarate hydratase class II"/>
    <property type="match status" value="1"/>
</dbReference>
<reference evidence="7" key="2">
    <citation type="submission" date="2021-01" db="EMBL/GenBank/DDBJ databases">
        <authorList>
            <person name="Schikora-Tamarit M.A."/>
        </authorList>
    </citation>
    <scope>NUCLEOTIDE SEQUENCE</scope>
    <source>
        <strain evidence="7">CBS2887</strain>
    </source>
</reference>
<dbReference type="Pfam" id="PF00206">
    <property type="entry name" value="Lyase_1"/>
    <property type="match status" value="1"/>
</dbReference>
<reference evidence="7" key="1">
    <citation type="journal article" date="2021" name="Open Biol.">
        <title>Shared evolutionary footprints suggest mitochondrial oxidative damage underlies multiple complex I losses in fungi.</title>
        <authorList>
            <person name="Schikora-Tamarit M.A."/>
            <person name="Marcet-Houben M."/>
            <person name="Nosek J."/>
            <person name="Gabaldon T."/>
        </authorList>
    </citation>
    <scope>NUCLEOTIDE SEQUENCE</scope>
    <source>
        <strain evidence="7">CBS2887</strain>
    </source>
</reference>
<dbReference type="Gene3D" id="1.20.200.10">
    <property type="entry name" value="Fumarase/aspartase (Central domain)"/>
    <property type="match status" value="1"/>
</dbReference>
<dbReference type="Gene3D" id="1.10.40.30">
    <property type="entry name" value="Fumarase/aspartase (C-terminal domain)"/>
    <property type="match status" value="1"/>
</dbReference>
<dbReference type="PANTHER" id="PTHR11444:SF1">
    <property type="entry name" value="FUMARATE HYDRATASE, MITOCHONDRIAL"/>
    <property type="match status" value="1"/>
</dbReference>
<feature type="domain" description="Fumarase C C-terminal" evidence="6">
    <location>
        <begin position="431"/>
        <end position="483"/>
    </location>
</feature>
<feature type="domain" description="Fumarate lyase N-terminal" evidence="5">
    <location>
        <begin position="33"/>
        <end position="365"/>
    </location>
</feature>
<evidence type="ECO:0000313" key="8">
    <source>
        <dbReference type="Proteomes" id="UP000774326"/>
    </source>
</evidence>
<dbReference type="InterPro" id="IPR008948">
    <property type="entry name" value="L-Aspartase-like"/>
</dbReference>
<dbReference type="GO" id="GO:0006099">
    <property type="term" value="P:tricarboxylic acid cycle"/>
    <property type="evidence" value="ECO:0007669"/>
    <property type="project" value="InterPro"/>
</dbReference>
<gene>
    <name evidence="7" type="ORF">WICPIJ_002500</name>
</gene>
<sequence length="486" mass="52748">MLRASQSSIKSSLKTFQIVRNMSNFRVESDAFGELQVPSEKYWGAQTQRSLQNFKIGGAREKMPEPVVRAFGILKKSTAIVNESFGTLDPAISKAIQQAADEVSAGKLLDHFPLVVFQTGSGTQSNMNANEVISNRAIELLGGELGSKKPVHPNDHVNQSQSSNDTFPTVMHIAAVLEISNKLLPELRLLKESLSKKQEEFKDIIKIGRTHLQDATPLTLGQEFSGYVQQVSNGIERVEGSLKNLKFLAQGGTAVGTGLNTRIGFDKLVAEQVSKETGIEFQTAPNKFEALAAHDAIVEASGALNTLAVSLYKIANDIRYLGSGPRCGYGELSLPENEPGSSIMPGKVNPTQNEALTMVACQVFGNHSAITFAGASGQFELNVFKPLLISNLLSSVRLLADGANSFRLHCVDGIIANREKIEKTLHESLMLVTALNPKIGYDFASKVAKNAHKKGLTLKESALELNALSSEEFDEWVRPEKMIGPK</sequence>
<organism evidence="7 8">
    <name type="scientific">Wickerhamomyces pijperi</name>
    <name type="common">Yeast</name>
    <name type="synonym">Pichia pijperi</name>
    <dbReference type="NCBI Taxonomy" id="599730"/>
    <lineage>
        <taxon>Eukaryota</taxon>
        <taxon>Fungi</taxon>
        <taxon>Dikarya</taxon>
        <taxon>Ascomycota</taxon>
        <taxon>Saccharomycotina</taxon>
        <taxon>Saccharomycetes</taxon>
        <taxon>Phaffomycetales</taxon>
        <taxon>Wickerhamomycetaceae</taxon>
        <taxon>Wickerhamomyces</taxon>
    </lineage>
</organism>
<dbReference type="GO" id="GO:0005739">
    <property type="term" value="C:mitochondrion"/>
    <property type="evidence" value="ECO:0007669"/>
    <property type="project" value="TreeGrafter"/>
</dbReference>
<comment type="similarity">
    <text evidence="1">Belongs to the class-II fumarase/aspartase family. Fumarase subfamily.</text>
</comment>
<keyword evidence="3" id="KW-0456">Lyase</keyword>
<dbReference type="InterPro" id="IPR022761">
    <property type="entry name" value="Fumarate_lyase_N"/>
</dbReference>
<dbReference type="GO" id="GO:0004333">
    <property type="term" value="F:fumarate hydratase activity"/>
    <property type="evidence" value="ECO:0007669"/>
    <property type="project" value="UniProtKB-EC"/>
</dbReference>
<dbReference type="CDD" id="cd01362">
    <property type="entry name" value="Fumarase_classII"/>
    <property type="match status" value="1"/>
</dbReference>
<evidence type="ECO:0000259" key="6">
    <source>
        <dbReference type="Pfam" id="PF10415"/>
    </source>
</evidence>
<comment type="caution">
    <text evidence="7">The sequence shown here is derived from an EMBL/GenBank/DDBJ whole genome shotgun (WGS) entry which is preliminary data.</text>
</comment>
<dbReference type="InterPro" id="IPR020557">
    <property type="entry name" value="Fumarate_lyase_CS"/>
</dbReference>
<evidence type="ECO:0000256" key="4">
    <source>
        <dbReference type="ARBA" id="ARBA00056821"/>
    </source>
</evidence>
<dbReference type="OrthoDB" id="1738025at2759"/>
<name>A0A9P8Q8U9_WICPI</name>
<dbReference type="EC" id="4.2.1.2" evidence="2"/>